<feature type="domain" description="F-box" evidence="1">
    <location>
        <begin position="5"/>
        <end position="40"/>
    </location>
</feature>
<dbReference type="InterPro" id="IPR001810">
    <property type="entry name" value="F-box_dom"/>
</dbReference>
<dbReference type="SUPFAM" id="SSF81383">
    <property type="entry name" value="F-box domain"/>
    <property type="match status" value="1"/>
</dbReference>
<dbReference type="Gene3D" id="3.80.10.10">
    <property type="entry name" value="Ribonuclease Inhibitor"/>
    <property type="match status" value="1"/>
</dbReference>
<protein>
    <recommendedName>
        <fullName evidence="1">F-box domain-containing protein</fullName>
    </recommendedName>
</protein>
<dbReference type="Proteomes" id="UP000593567">
    <property type="component" value="Unassembled WGS sequence"/>
</dbReference>
<reference evidence="2" key="1">
    <citation type="submission" date="2020-06" db="EMBL/GenBank/DDBJ databases">
        <title>Draft genome of Bugula neritina, a colonial animal packing powerful symbionts and potential medicines.</title>
        <authorList>
            <person name="Rayko M."/>
        </authorList>
    </citation>
    <scope>NUCLEOTIDE SEQUENCE [LARGE SCALE GENOMIC DNA]</scope>
    <source>
        <strain evidence="2">Kwan_BN1</strain>
    </source>
</reference>
<dbReference type="Pfam" id="PF12937">
    <property type="entry name" value="F-box-like"/>
    <property type="match status" value="1"/>
</dbReference>
<dbReference type="InterPro" id="IPR036047">
    <property type="entry name" value="F-box-like_dom_sf"/>
</dbReference>
<dbReference type="AlphaFoldDB" id="A0A7J7J5H6"/>
<proteinExistence type="predicted"/>
<organism evidence="2 3">
    <name type="scientific">Bugula neritina</name>
    <name type="common">Brown bryozoan</name>
    <name type="synonym">Sertularia neritina</name>
    <dbReference type="NCBI Taxonomy" id="10212"/>
    <lineage>
        <taxon>Eukaryota</taxon>
        <taxon>Metazoa</taxon>
        <taxon>Spiralia</taxon>
        <taxon>Lophotrochozoa</taxon>
        <taxon>Bryozoa</taxon>
        <taxon>Gymnolaemata</taxon>
        <taxon>Cheilostomatida</taxon>
        <taxon>Flustrina</taxon>
        <taxon>Buguloidea</taxon>
        <taxon>Bugulidae</taxon>
        <taxon>Bugula</taxon>
    </lineage>
</organism>
<gene>
    <name evidence="2" type="ORF">EB796_020826</name>
</gene>
<comment type="caution">
    <text evidence="2">The sequence shown here is derived from an EMBL/GenBank/DDBJ whole genome shotgun (WGS) entry which is preliminary data.</text>
</comment>
<evidence type="ECO:0000259" key="1">
    <source>
        <dbReference type="Pfam" id="PF12937"/>
    </source>
</evidence>
<keyword evidence="3" id="KW-1185">Reference proteome</keyword>
<evidence type="ECO:0000313" key="2">
    <source>
        <dbReference type="EMBL" id="KAF6020911.1"/>
    </source>
</evidence>
<dbReference type="OrthoDB" id="2305494at2759"/>
<evidence type="ECO:0000313" key="3">
    <source>
        <dbReference type="Proteomes" id="UP000593567"/>
    </source>
</evidence>
<dbReference type="EMBL" id="VXIV02003141">
    <property type="protein sequence ID" value="KAF6020911.1"/>
    <property type="molecule type" value="Genomic_DNA"/>
</dbReference>
<accession>A0A7J7J5H6</accession>
<dbReference type="SUPFAM" id="SSF52047">
    <property type="entry name" value="RNI-like"/>
    <property type="match status" value="1"/>
</dbReference>
<dbReference type="PANTHER" id="PTHR38926">
    <property type="entry name" value="F-BOX DOMAIN CONTAINING PROTEIN, EXPRESSED"/>
    <property type="match status" value="1"/>
</dbReference>
<dbReference type="Gene3D" id="1.20.1280.50">
    <property type="match status" value="1"/>
</dbReference>
<sequence length="485" mass="55171">MLNEDCLLLIFDLLPLSDRISCEAVCTSWNIISKKTWRKIKVVNMLELVRSIWDRKPLISDMEFILSRTSKTLTTLNLSDCSFPNLEEDISHILELLDGDLKNLIINDLFESVLKKKVIQTLLKHCPNLKHLSLVQTEFKDNSLQSLLDHLPQLESLNVARNEIPVDFMTHCPSLLKLDITDCQLQAFTFGNHFDIVTEFSTSLQNSSVEDLSVSPEMIYGDFSMPKLKALTITCCDRSTPAPTAIDFSGVPLLEELTVHVAKPFLIQSENLKSVSRSCPMLKKLSVECLNDKDVICRVPTHSDSILCLDSFLKTLESFTHLQHLNISYFQFESSSCLKNIKKFKELSTLIMRTMDGIICVDVLSDLVANLPKLKHLDLSGSTLDQIGVPVEQVIRSIESEPATSRPIIEIVIGECYLEMAQDENLKIGRFVIVNENRSLPSFDNCSEFYNSDNSFYSSDFDFYSEDSDDDYDDWDEPYCAYDFN</sequence>
<name>A0A7J7J5H6_BUGNE</name>
<dbReference type="InterPro" id="IPR032675">
    <property type="entry name" value="LRR_dom_sf"/>
</dbReference>
<dbReference type="PANTHER" id="PTHR38926:SF72">
    <property type="entry name" value="IM:7136021-RELATED"/>
    <property type="match status" value="1"/>
</dbReference>